<comment type="caution">
    <text evidence="1">The sequence shown here is derived from an EMBL/GenBank/DDBJ whole genome shotgun (WGS) entry which is preliminary data.</text>
</comment>
<reference evidence="1 2" key="1">
    <citation type="journal article" date="2018" name="Front. Plant Sci.">
        <title>Red Clover (Trifolium pratense) and Zigzag Clover (T. medium) - A Picture of Genomic Similarities and Differences.</title>
        <authorList>
            <person name="Dluhosova J."/>
            <person name="Istvanek J."/>
            <person name="Nedelnik J."/>
            <person name="Repkova J."/>
        </authorList>
    </citation>
    <scope>NUCLEOTIDE SEQUENCE [LARGE SCALE GENOMIC DNA]</scope>
    <source>
        <strain evidence="2">cv. 10/8</strain>
        <tissue evidence="1">Leaf</tissue>
    </source>
</reference>
<organism evidence="1 2">
    <name type="scientific">Trifolium medium</name>
    <dbReference type="NCBI Taxonomy" id="97028"/>
    <lineage>
        <taxon>Eukaryota</taxon>
        <taxon>Viridiplantae</taxon>
        <taxon>Streptophyta</taxon>
        <taxon>Embryophyta</taxon>
        <taxon>Tracheophyta</taxon>
        <taxon>Spermatophyta</taxon>
        <taxon>Magnoliopsida</taxon>
        <taxon>eudicotyledons</taxon>
        <taxon>Gunneridae</taxon>
        <taxon>Pentapetalae</taxon>
        <taxon>rosids</taxon>
        <taxon>fabids</taxon>
        <taxon>Fabales</taxon>
        <taxon>Fabaceae</taxon>
        <taxon>Papilionoideae</taxon>
        <taxon>50 kb inversion clade</taxon>
        <taxon>NPAAA clade</taxon>
        <taxon>Hologalegina</taxon>
        <taxon>IRL clade</taxon>
        <taxon>Trifolieae</taxon>
        <taxon>Trifolium</taxon>
    </lineage>
</organism>
<protein>
    <submittedName>
        <fullName evidence="1">Uncharacterized protein</fullName>
    </submittedName>
</protein>
<proteinExistence type="predicted"/>
<dbReference type="AlphaFoldDB" id="A0A392VTQ9"/>
<evidence type="ECO:0000313" key="2">
    <source>
        <dbReference type="Proteomes" id="UP000265520"/>
    </source>
</evidence>
<dbReference type="Proteomes" id="UP000265520">
    <property type="component" value="Unassembled WGS sequence"/>
</dbReference>
<keyword evidence="2" id="KW-1185">Reference proteome</keyword>
<feature type="non-terminal residue" evidence="1">
    <location>
        <position position="40"/>
    </location>
</feature>
<sequence>MKEEEKEEAGGDLKRSERLREESVFVKNLSVSASPNSFFF</sequence>
<accession>A0A392VTQ9</accession>
<evidence type="ECO:0000313" key="1">
    <source>
        <dbReference type="EMBL" id="MCI91317.1"/>
    </source>
</evidence>
<dbReference type="EMBL" id="LXQA011268877">
    <property type="protein sequence ID" value="MCI91317.1"/>
    <property type="molecule type" value="Genomic_DNA"/>
</dbReference>
<name>A0A392VTQ9_9FABA</name>